<feature type="compositionally biased region" description="Basic and acidic residues" evidence="1">
    <location>
        <begin position="1"/>
        <end position="10"/>
    </location>
</feature>
<dbReference type="STRING" id="8496.A0A151MR84"/>
<gene>
    <name evidence="2" type="ORF">Y1Q_0013902</name>
</gene>
<organism evidence="2 3">
    <name type="scientific">Alligator mississippiensis</name>
    <name type="common">American alligator</name>
    <dbReference type="NCBI Taxonomy" id="8496"/>
    <lineage>
        <taxon>Eukaryota</taxon>
        <taxon>Metazoa</taxon>
        <taxon>Chordata</taxon>
        <taxon>Craniata</taxon>
        <taxon>Vertebrata</taxon>
        <taxon>Euteleostomi</taxon>
        <taxon>Archelosauria</taxon>
        <taxon>Archosauria</taxon>
        <taxon>Crocodylia</taxon>
        <taxon>Alligatoridae</taxon>
        <taxon>Alligatorinae</taxon>
        <taxon>Alligator</taxon>
    </lineage>
</organism>
<feature type="compositionally biased region" description="Basic and acidic residues" evidence="1">
    <location>
        <begin position="44"/>
        <end position="60"/>
    </location>
</feature>
<dbReference type="Proteomes" id="UP000050525">
    <property type="component" value="Unassembled WGS sequence"/>
</dbReference>
<sequence length="98" mass="10836">MWRGGRREINNEEESEEEPPAPEEAAGSRLKGHGAAGNAEEAESDGRRDGGAPAHQDHGTAKPQPNSNNKARKKKKKRKNKRTPVSETLVHWHQVLRG</sequence>
<keyword evidence="3" id="KW-1185">Reference proteome</keyword>
<dbReference type="AlphaFoldDB" id="A0A151MR84"/>
<evidence type="ECO:0000313" key="3">
    <source>
        <dbReference type="Proteomes" id="UP000050525"/>
    </source>
</evidence>
<evidence type="ECO:0000313" key="2">
    <source>
        <dbReference type="EMBL" id="KYO27056.1"/>
    </source>
</evidence>
<reference evidence="2 3" key="1">
    <citation type="journal article" date="2012" name="Genome Biol.">
        <title>Sequencing three crocodilian genomes to illuminate the evolution of archosaurs and amniotes.</title>
        <authorList>
            <person name="St John J.A."/>
            <person name="Braun E.L."/>
            <person name="Isberg S.R."/>
            <person name="Miles L.G."/>
            <person name="Chong A.Y."/>
            <person name="Gongora J."/>
            <person name="Dalzell P."/>
            <person name="Moran C."/>
            <person name="Bed'hom B."/>
            <person name="Abzhanov A."/>
            <person name="Burgess S.C."/>
            <person name="Cooksey A.M."/>
            <person name="Castoe T.A."/>
            <person name="Crawford N.G."/>
            <person name="Densmore L.D."/>
            <person name="Drew J.C."/>
            <person name="Edwards S.V."/>
            <person name="Faircloth B.C."/>
            <person name="Fujita M.K."/>
            <person name="Greenwold M.J."/>
            <person name="Hoffmann F.G."/>
            <person name="Howard J.M."/>
            <person name="Iguchi T."/>
            <person name="Janes D.E."/>
            <person name="Khan S.Y."/>
            <person name="Kohno S."/>
            <person name="de Koning A.J."/>
            <person name="Lance S.L."/>
            <person name="McCarthy F.M."/>
            <person name="McCormack J.E."/>
            <person name="Merchant M.E."/>
            <person name="Peterson D.G."/>
            <person name="Pollock D.D."/>
            <person name="Pourmand N."/>
            <person name="Raney B.J."/>
            <person name="Roessler K.A."/>
            <person name="Sanford J.R."/>
            <person name="Sawyer R.H."/>
            <person name="Schmidt C.J."/>
            <person name="Triplett E.W."/>
            <person name="Tuberville T.D."/>
            <person name="Venegas-Anaya M."/>
            <person name="Howard J.T."/>
            <person name="Jarvis E.D."/>
            <person name="Guillette L.J.Jr."/>
            <person name="Glenn T.C."/>
            <person name="Green R.E."/>
            <person name="Ray D.A."/>
        </authorList>
    </citation>
    <scope>NUCLEOTIDE SEQUENCE [LARGE SCALE GENOMIC DNA]</scope>
    <source>
        <strain evidence="2">KSC_2009_1</strain>
    </source>
</reference>
<feature type="compositionally biased region" description="Acidic residues" evidence="1">
    <location>
        <begin position="11"/>
        <end position="21"/>
    </location>
</feature>
<proteinExistence type="predicted"/>
<accession>A0A151MR84</accession>
<evidence type="ECO:0000256" key="1">
    <source>
        <dbReference type="SAM" id="MobiDB-lite"/>
    </source>
</evidence>
<dbReference type="EMBL" id="AKHW03005422">
    <property type="protein sequence ID" value="KYO27056.1"/>
    <property type="molecule type" value="Genomic_DNA"/>
</dbReference>
<feature type="compositionally biased region" description="Basic residues" evidence="1">
    <location>
        <begin position="70"/>
        <end position="82"/>
    </location>
</feature>
<comment type="caution">
    <text evidence="2">The sequence shown here is derived from an EMBL/GenBank/DDBJ whole genome shotgun (WGS) entry which is preliminary data.</text>
</comment>
<protein>
    <submittedName>
        <fullName evidence="2">Uncharacterized protein</fullName>
    </submittedName>
</protein>
<name>A0A151MR84_ALLMI</name>
<feature type="region of interest" description="Disordered" evidence="1">
    <location>
        <begin position="1"/>
        <end position="98"/>
    </location>
</feature>